<dbReference type="InterPro" id="IPR000182">
    <property type="entry name" value="GNAT_dom"/>
</dbReference>
<dbReference type="GO" id="GO:0016747">
    <property type="term" value="F:acyltransferase activity, transferring groups other than amino-acyl groups"/>
    <property type="evidence" value="ECO:0007669"/>
    <property type="project" value="InterPro"/>
</dbReference>
<dbReference type="CDD" id="cd04301">
    <property type="entry name" value="NAT_SF"/>
    <property type="match status" value="1"/>
</dbReference>
<dbReference type="RefSeq" id="WP_047944668.1">
    <property type="nucleotide sequence ID" value="NZ_CP053989.1"/>
</dbReference>
<dbReference type="Pfam" id="PF00583">
    <property type="entry name" value="Acetyltransf_1"/>
    <property type="match status" value="1"/>
</dbReference>
<dbReference type="PROSITE" id="PS51186">
    <property type="entry name" value="GNAT"/>
    <property type="match status" value="1"/>
</dbReference>
<keyword evidence="2" id="KW-0012">Acyltransferase</keyword>
<dbReference type="PATRIC" id="fig|1397.4.peg.4325"/>
<keyword evidence="1 3" id="KW-0808">Transferase</keyword>
<dbReference type="InterPro" id="IPR016181">
    <property type="entry name" value="Acyl_CoA_acyltransferase"/>
</dbReference>
<dbReference type="Gene3D" id="3.40.630.30">
    <property type="match status" value="1"/>
</dbReference>
<accession>A0A0J1HYX4</accession>
<dbReference type="GeneID" id="56347996"/>
<reference evidence="3 4" key="1">
    <citation type="submission" date="2015-05" db="EMBL/GenBank/DDBJ databases">
        <title>Whole genome sequence and identification of bacterial endophytes from Costus igneus.</title>
        <authorList>
            <person name="Lee Y.P."/>
            <person name="Gan H.M."/>
            <person name="Eng W."/>
            <person name="Wheatley M.S."/>
            <person name="Caraballo A."/>
            <person name="Polter S."/>
            <person name="Savka M.A."/>
            <person name="Hudson A.O."/>
        </authorList>
    </citation>
    <scope>NUCLEOTIDE SEQUENCE [LARGE SCALE GENOMIC DNA]</scope>
    <source>
        <strain evidence="3 4">RIT379</strain>
    </source>
</reference>
<protein>
    <submittedName>
        <fullName evidence="3">Acetyltransferase</fullName>
    </submittedName>
</protein>
<dbReference type="OrthoDB" id="9787920at2"/>
<dbReference type="SUPFAM" id="SSF55729">
    <property type="entry name" value="Acyl-CoA N-acyltransferases (Nat)"/>
    <property type="match status" value="1"/>
</dbReference>
<comment type="caution">
    <text evidence="3">The sequence shown here is derived from an EMBL/GenBank/DDBJ whole genome shotgun (WGS) entry which is preliminary data.</text>
</comment>
<evidence type="ECO:0000313" key="3">
    <source>
        <dbReference type="EMBL" id="KLV18917.1"/>
    </source>
</evidence>
<evidence type="ECO:0000256" key="1">
    <source>
        <dbReference type="ARBA" id="ARBA00022679"/>
    </source>
</evidence>
<dbReference type="Proteomes" id="UP000036045">
    <property type="component" value="Unassembled WGS sequence"/>
</dbReference>
<organism evidence="3 4">
    <name type="scientific">Niallia circulans</name>
    <name type="common">Bacillus circulans</name>
    <dbReference type="NCBI Taxonomy" id="1397"/>
    <lineage>
        <taxon>Bacteria</taxon>
        <taxon>Bacillati</taxon>
        <taxon>Bacillota</taxon>
        <taxon>Bacilli</taxon>
        <taxon>Bacillales</taxon>
        <taxon>Bacillaceae</taxon>
        <taxon>Niallia</taxon>
    </lineage>
</organism>
<proteinExistence type="predicted"/>
<evidence type="ECO:0000313" key="4">
    <source>
        <dbReference type="Proteomes" id="UP000036045"/>
    </source>
</evidence>
<gene>
    <name evidence="3" type="ORF">ABW02_24070</name>
</gene>
<dbReference type="PANTHER" id="PTHR43420">
    <property type="entry name" value="ACETYLTRANSFERASE"/>
    <property type="match status" value="1"/>
</dbReference>
<sequence>MEIIQQWVQEDSDYIRRKLVAYNMEQLPEKLKSPYENISFVVKDDEGIIKAGITGHMFWQHMHIDFLWVDTSVRKKGYGSELLAKMEQAALEKGCTFIYLDTFSFQAPAFYEKHGYEVFGTLDNFSEGVKQYFLQKRLVDEKK</sequence>
<dbReference type="EMBL" id="LDPH01000042">
    <property type="protein sequence ID" value="KLV18917.1"/>
    <property type="molecule type" value="Genomic_DNA"/>
</dbReference>
<keyword evidence="4" id="KW-1185">Reference proteome</keyword>
<dbReference type="AlphaFoldDB" id="A0A0J1HYX4"/>
<evidence type="ECO:0000256" key="2">
    <source>
        <dbReference type="ARBA" id="ARBA00023315"/>
    </source>
</evidence>
<name>A0A0J1HYX4_NIACI</name>
<dbReference type="InterPro" id="IPR050680">
    <property type="entry name" value="YpeA/RimI_acetyltransf"/>
</dbReference>